<reference evidence="6" key="1">
    <citation type="submission" date="2017-02" db="EMBL/GenBank/DDBJ databases">
        <authorList>
            <person name="Varghese N."/>
            <person name="Submissions S."/>
        </authorList>
    </citation>
    <scope>NUCLEOTIDE SEQUENCE [LARGE SCALE GENOMIC DNA]</scope>
    <source>
        <strain evidence="6">DSM 24091</strain>
    </source>
</reference>
<dbReference type="SUPFAM" id="SSF46689">
    <property type="entry name" value="Homeodomain-like"/>
    <property type="match status" value="1"/>
</dbReference>
<keyword evidence="6" id="KW-1185">Reference proteome</keyword>
<dbReference type="PROSITE" id="PS01124">
    <property type="entry name" value="HTH_ARAC_FAMILY_2"/>
    <property type="match status" value="1"/>
</dbReference>
<dbReference type="STRING" id="1513896.SAMN05660841_03361"/>
<evidence type="ECO:0000259" key="4">
    <source>
        <dbReference type="PROSITE" id="PS01124"/>
    </source>
</evidence>
<dbReference type="InterPro" id="IPR009057">
    <property type="entry name" value="Homeodomain-like_sf"/>
</dbReference>
<dbReference type="Gene3D" id="1.10.10.60">
    <property type="entry name" value="Homeodomain-like"/>
    <property type="match status" value="1"/>
</dbReference>
<organism evidence="5 6">
    <name type="scientific">Sphingobacterium nematocida</name>
    <dbReference type="NCBI Taxonomy" id="1513896"/>
    <lineage>
        <taxon>Bacteria</taxon>
        <taxon>Pseudomonadati</taxon>
        <taxon>Bacteroidota</taxon>
        <taxon>Sphingobacteriia</taxon>
        <taxon>Sphingobacteriales</taxon>
        <taxon>Sphingobacteriaceae</taxon>
        <taxon>Sphingobacterium</taxon>
    </lineage>
</organism>
<proteinExistence type="predicted"/>
<dbReference type="EMBL" id="FUZF01000017">
    <property type="protein sequence ID" value="SKB97108.1"/>
    <property type="molecule type" value="Genomic_DNA"/>
</dbReference>
<keyword evidence="2 5" id="KW-0238">DNA-binding</keyword>
<evidence type="ECO:0000313" key="5">
    <source>
        <dbReference type="EMBL" id="SKB97108.1"/>
    </source>
</evidence>
<feature type="domain" description="HTH araC/xylS-type" evidence="4">
    <location>
        <begin position="224"/>
        <end position="324"/>
    </location>
</feature>
<sequence length="324" mass="37637">MIRSLIVQPQRYYPHARESRELPRGSSYRMAYGEAKSWYIDDSWCCIQWYKSKYILPYCIEVEAKEPLYLPVSIRHPDIHWQYMLQGGYGIDEVADQGLLLPEDYQHQVYAACGDFLSYVPPGRHLIVGYNIVTDWLDKHRDTQIPSATDMSQILLPNRLYRSTPAPITPEMLTELYYILEQPNIKGIQQDTNIYGAVGRLQSAHDRQKAGMNPAPRGIEETIKAVRQYINGLVDNEKEIPSIARIADLYHIDKDHLSKMHKKFYQQQSLQGYINDKRLERAALLLRAGIPVVTVTYRLRYHDIPAFSNAFLKKYGLRPSEYPI</sequence>
<protein>
    <submittedName>
        <fullName evidence="5">AraC-type DNA-binding protein</fullName>
    </submittedName>
</protein>
<dbReference type="RefSeq" id="WP_176141115.1">
    <property type="nucleotide sequence ID" value="NZ_FUZF01000017.1"/>
</dbReference>
<dbReference type="Pfam" id="PF12833">
    <property type="entry name" value="HTH_18"/>
    <property type="match status" value="1"/>
</dbReference>
<gene>
    <name evidence="5" type="ORF">SAMN05660841_03361</name>
</gene>
<keyword evidence="3" id="KW-0804">Transcription</keyword>
<evidence type="ECO:0000256" key="2">
    <source>
        <dbReference type="ARBA" id="ARBA00023125"/>
    </source>
</evidence>
<evidence type="ECO:0000313" key="6">
    <source>
        <dbReference type="Proteomes" id="UP000190150"/>
    </source>
</evidence>
<keyword evidence="1" id="KW-0805">Transcription regulation</keyword>
<dbReference type="PANTHER" id="PTHR43280">
    <property type="entry name" value="ARAC-FAMILY TRANSCRIPTIONAL REGULATOR"/>
    <property type="match status" value="1"/>
</dbReference>
<name>A0A1T5FLZ6_9SPHI</name>
<dbReference type="GO" id="GO:0003700">
    <property type="term" value="F:DNA-binding transcription factor activity"/>
    <property type="evidence" value="ECO:0007669"/>
    <property type="project" value="InterPro"/>
</dbReference>
<evidence type="ECO:0000256" key="3">
    <source>
        <dbReference type="ARBA" id="ARBA00023163"/>
    </source>
</evidence>
<dbReference type="InterPro" id="IPR018060">
    <property type="entry name" value="HTH_AraC"/>
</dbReference>
<dbReference type="GO" id="GO:0043565">
    <property type="term" value="F:sequence-specific DNA binding"/>
    <property type="evidence" value="ECO:0007669"/>
    <property type="project" value="InterPro"/>
</dbReference>
<dbReference type="AlphaFoldDB" id="A0A1T5FLZ6"/>
<accession>A0A1T5FLZ6</accession>
<dbReference type="PANTHER" id="PTHR43280:SF31">
    <property type="entry name" value="TRANSCRIPTIONAL REGULATORY PROTEIN"/>
    <property type="match status" value="1"/>
</dbReference>
<dbReference type="SMART" id="SM00342">
    <property type="entry name" value="HTH_ARAC"/>
    <property type="match status" value="1"/>
</dbReference>
<dbReference type="Proteomes" id="UP000190150">
    <property type="component" value="Unassembled WGS sequence"/>
</dbReference>
<evidence type="ECO:0000256" key="1">
    <source>
        <dbReference type="ARBA" id="ARBA00023015"/>
    </source>
</evidence>